<evidence type="ECO:0000256" key="1">
    <source>
        <dbReference type="SAM" id="Phobius"/>
    </source>
</evidence>
<sequence>MHIDYFWLVNLWLLSFLVAMMLYLKWTAPILDRWNNLLRRSKSFVLLSAAVFFISLGMFFCKFYVFEQPSNKTEIQDTNSPSSKVPKSRYIFSEKGDPLYILVVLFLTFVYFLIQYKCLKRWISEHPDYAILVPDLLDKGYVKHKARILNDGFLPISNGLAFRTFNEYLVVPGQHTFHFEVKESRFKGGDNVLFTQHMDLDLAPSSMYIIKREGKEGKLTYNFKCKRPETNNNIL</sequence>
<accession>A0A7D4G729</accession>
<evidence type="ECO:0000313" key="3">
    <source>
        <dbReference type="Proteomes" id="UP000500843"/>
    </source>
</evidence>
<reference evidence="2 3" key="1">
    <citation type="submission" date="2020-05" db="EMBL/GenBank/DDBJ databases">
        <title>FDA dAtabase for Regulatory Grade micrObial Sequences (FDA-ARGOS): Supporting development and validation of Infectious Disease Dx tests.</title>
        <authorList>
            <person name="Moreno J."/>
            <person name="Tallon L."/>
            <person name="Sadzewicz L."/>
            <person name="Zhao X."/>
            <person name="Vavikolanu K."/>
            <person name="Mehta A."/>
            <person name="Aluvathingal J."/>
            <person name="Nadendla S."/>
            <person name="Myers T."/>
            <person name="Yan Y."/>
            <person name="Sichtig H."/>
        </authorList>
    </citation>
    <scope>NUCLEOTIDE SEQUENCE [LARGE SCALE GENOMIC DNA]</scope>
    <source>
        <strain evidence="2 3">FDAARGOS_760</strain>
    </source>
</reference>
<dbReference type="Proteomes" id="UP000500843">
    <property type="component" value="Chromosome 1"/>
</dbReference>
<feature type="transmembrane region" description="Helical" evidence="1">
    <location>
        <begin position="98"/>
        <end position="114"/>
    </location>
</feature>
<feature type="transmembrane region" description="Helical" evidence="1">
    <location>
        <begin position="6"/>
        <end position="24"/>
    </location>
</feature>
<protein>
    <submittedName>
        <fullName evidence="2">Uncharacterized protein</fullName>
    </submittedName>
</protein>
<evidence type="ECO:0000313" key="2">
    <source>
        <dbReference type="EMBL" id="QKH88075.1"/>
    </source>
</evidence>
<organism evidence="2 3">
    <name type="scientific">Prevotella melaninogenica</name>
    <dbReference type="NCBI Taxonomy" id="28132"/>
    <lineage>
        <taxon>Bacteria</taxon>
        <taxon>Pseudomonadati</taxon>
        <taxon>Bacteroidota</taxon>
        <taxon>Bacteroidia</taxon>
        <taxon>Bacteroidales</taxon>
        <taxon>Prevotellaceae</taxon>
        <taxon>Prevotella</taxon>
    </lineage>
</organism>
<keyword evidence="1" id="KW-0812">Transmembrane</keyword>
<feature type="transmembrane region" description="Helical" evidence="1">
    <location>
        <begin position="44"/>
        <end position="65"/>
    </location>
</feature>
<dbReference type="RefSeq" id="WP_004359121.1">
    <property type="nucleotide sequence ID" value="NZ_CP054010.1"/>
</dbReference>
<gene>
    <name evidence="2" type="ORF">FIU21_03675</name>
</gene>
<dbReference type="AlphaFoldDB" id="A0A7D4G729"/>
<keyword evidence="1" id="KW-1133">Transmembrane helix</keyword>
<proteinExistence type="predicted"/>
<name>A0A7D4G729_9BACT</name>
<dbReference type="EMBL" id="CP054010">
    <property type="protein sequence ID" value="QKH88075.1"/>
    <property type="molecule type" value="Genomic_DNA"/>
</dbReference>
<keyword evidence="1" id="KW-0472">Membrane</keyword>